<dbReference type="AlphaFoldDB" id="A0AAV5STK5"/>
<name>A0AAV5STK5_9BILA</name>
<feature type="region of interest" description="Disordered" evidence="1">
    <location>
        <begin position="98"/>
        <end position="145"/>
    </location>
</feature>
<evidence type="ECO:0000313" key="2">
    <source>
        <dbReference type="EMBL" id="GMS86681.1"/>
    </source>
</evidence>
<organism evidence="2 3">
    <name type="scientific">Pristionchus entomophagus</name>
    <dbReference type="NCBI Taxonomy" id="358040"/>
    <lineage>
        <taxon>Eukaryota</taxon>
        <taxon>Metazoa</taxon>
        <taxon>Ecdysozoa</taxon>
        <taxon>Nematoda</taxon>
        <taxon>Chromadorea</taxon>
        <taxon>Rhabditida</taxon>
        <taxon>Rhabditina</taxon>
        <taxon>Diplogasteromorpha</taxon>
        <taxon>Diplogasteroidea</taxon>
        <taxon>Neodiplogasteridae</taxon>
        <taxon>Pristionchus</taxon>
    </lineage>
</organism>
<reference evidence="2" key="1">
    <citation type="submission" date="2023-10" db="EMBL/GenBank/DDBJ databases">
        <title>Genome assembly of Pristionchus species.</title>
        <authorList>
            <person name="Yoshida K."/>
            <person name="Sommer R.J."/>
        </authorList>
    </citation>
    <scope>NUCLEOTIDE SEQUENCE</scope>
    <source>
        <strain evidence="2">RS0144</strain>
    </source>
</reference>
<dbReference type="Proteomes" id="UP001432027">
    <property type="component" value="Unassembled WGS sequence"/>
</dbReference>
<gene>
    <name evidence="2" type="ORF">PENTCL1PPCAC_8856</name>
</gene>
<feature type="compositionally biased region" description="Basic and acidic residues" evidence="1">
    <location>
        <begin position="130"/>
        <end position="145"/>
    </location>
</feature>
<feature type="non-terminal residue" evidence="2">
    <location>
        <position position="1"/>
    </location>
</feature>
<keyword evidence="3" id="KW-1185">Reference proteome</keyword>
<accession>A0AAV5STK5</accession>
<dbReference type="EMBL" id="BTSX01000002">
    <property type="protein sequence ID" value="GMS86681.1"/>
    <property type="molecule type" value="Genomic_DNA"/>
</dbReference>
<feature type="non-terminal residue" evidence="2">
    <location>
        <position position="145"/>
    </location>
</feature>
<proteinExistence type="predicted"/>
<evidence type="ECO:0000313" key="3">
    <source>
        <dbReference type="Proteomes" id="UP001432027"/>
    </source>
</evidence>
<sequence length="145" mass="16935">CSSLGVKRQEWKEELMKLNKAATEYSIMVRRELRKEDISYQRLEELENYCEKLREAIMNLPDMQVESLFNINDQAMVKFAEDRGVMKSIAAAEKMESIEDVTGEEVTEHTRRRGSQSDTPTDNVIMEIPNTRHDFRRSGTDDRNT</sequence>
<comment type="caution">
    <text evidence="2">The sequence shown here is derived from an EMBL/GenBank/DDBJ whole genome shotgun (WGS) entry which is preliminary data.</text>
</comment>
<protein>
    <submittedName>
        <fullName evidence="2">Uncharacterized protein</fullName>
    </submittedName>
</protein>
<evidence type="ECO:0000256" key="1">
    <source>
        <dbReference type="SAM" id="MobiDB-lite"/>
    </source>
</evidence>